<feature type="chain" id="PRO_5045135582" description="Right handed beta helix domain-containing protein" evidence="1">
    <location>
        <begin position="23"/>
        <end position="714"/>
    </location>
</feature>
<evidence type="ECO:0000256" key="1">
    <source>
        <dbReference type="SAM" id="SignalP"/>
    </source>
</evidence>
<evidence type="ECO:0000313" key="3">
    <source>
        <dbReference type="Proteomes" id="UP001223547"/>
    </source>
</evidence>
<keyword evidence="1" id="KW-0732">Signal</keyword>
<proteinExistence type="predicted"/>
<dbReference type="EMBL" id="JASSQD010000001">
    <property type="protein sequence ID" value="MDK9556655.1"/>
    <property type="molecule type" value="Genomic_DNA"/>
</dbReference>
<dbReference type="Gene3D" id="2.160.20.10">
    <property type="entry name" value="Single-stranded right-handed beta-helix, Pectin lyase-like"/>
    <property type="match status" value="1"/>
</dbReference>
<dbReference type="InterPro" id="IPR011050">
    <property type="entry name" value="Pectin_lyase_fold/virulence"/>
</dbReference>
<reference evidence="2 3" key="1">
    <citation type="submission" date="2023-05" db="EMBL/GenBank/DDBJ databases">
        <title>Marinobacter albus sp. nov., a marine bacterium isolated from sand in a coastal intertidal zone of huludao.</title>
        <authorList>
            <person name="Deng T."/>
        </authorList>
    </citation>
    <scope>NUCLEOTIDE SEQUENCE [LARGE SCALE GENOMIC DNA]</scope>
    <source>
        <strain evidence="2 3">M216</strain>
    </source>
</reference>
<dbReference type="RefSeq" id="WP_285367212.1">
    <property type="nucleotide sequence ID" value="NZ_JASSQD010000001.1"/>
</dbReference>
<evidence type="ECO:0008006" key="4">
    <source>
        <dbReference type="Google" id="ProtNLM"/>
    </source>
</evidence>
<dbReference type="InterPro" id="IPR012334">
    <property type="entry name" value="Pectin_lyas_fold"/>
</dbReference>
<name>A0ABT7H9T4_9GAMM</name>
<protein>
    <recommendedName>
        <fullName evidence="4">Right handed beta helix domain-containing protein</fullName>
    </recommendedName>
</protein>
<feature type="signal peptide" evidence="1">
    <location>
        <begin position="1"/>
        <end position="22"/>
    </location>
</feature>
<dbReference type="Proteomes" id="UP001223547">
    <property type="component" value="Unassembled WGS sequence"/>
</dbReference>
<keyword evidence="3" id="KW-1185">Reference proteome</keyword>
<accession>A0ABT7H9T4</accession>
<dbReference type="PANTHER" id="PTHR11319:SF35">
    <property type="entry name" value="OUTER MEMBRANE PROTEIN PMPC-RELATED"/>
    <property type="match status" value="1"/>
</dbReference>
<dbReference type="SUPFAM" id="SSF51126">
    <property type="entry name" value="Pectin lyase-like"/>
    <property type="match status" value="1"/>
</dbReference>
<comment type="caution">
    <text evidence="2">The sequence shown here is derived from an EMBL/GenBank/DDBJ whole genome shotgun (WGS) entry which is preliminary data.</text>
</comment>
<dbReference type="PANTHER" id="PTHR11319">
    <property type="entry name" value="G PROTEIN-COUPLED RECEPTOR-RELATED"/>
    <property type="match status" value="1"/>
</dbReference>
<organism evidence="2 3">
    <name type="scientific">Marinobacter albus</name>
    <dbReference type="NCBI Taxonomy" id="3030833"/>
    <lineage>
        <taxon>Bacteria</taxon>
        <taxon>Pseudomonadati</taxon>
        <taxon>Pseudomonadota</taxon>
        <taxon>Gammaproteobacteria</taxon>
        <taxon>Pseudomonadales</taxon>
        <taxon>Marinobacteraceae</taxon>
        <taxon>Marinobacter</taxon>
    </lineage>
</organism>
<gene>
    <name evidence="2" type="ORF">QQF73_03385</name>
</gene>
<evidence type="ECO:0000313" key="2">
    <source>
        <dbReference type="EMBL" id="MDK9556655.1"/>
    </source>
</evidence>
<sequence>MKTRHSLVTAAIAGLMSLPVYAQLFEVSTSREFQSALSAAASNSQNDTIVLSAGIYAPTTPGQPFVYNSTQGDDLRIEAETPGEVLLDGQSRAEILYLNHDSTNVPPGFSIKGIRFQNGRVTGTGHGGALTVLNAGLLLDGTAFAGNTTDRPNSGSAVLMNAGDGQGELRIINSQFVNNVVDVGSPSSNGSAIFLFGGSFAVTDSEFVGNRSDSCGVIYTDSTLDSSVTGSDFRSNRAARGAAICSSSGLLTISGSEFRNNEATGEGGAILGFDGRVLLENSTLANNRADSAGALMSSAVELRRSVVLGNTASRLSIVSADRDLHAENSLFELNQVPDSIDSGTVRCERACRIVNSVFERNTGAPSIKMVSGNADNLVVANSLLLAGNASALAFADANVRATVLNNYISPALLPLPESQIDQQGNILDQAYAGLDPGYHPLEGSILVDAGTSEAQLVALAETDVLGNPRIAGADVDIGWVEYGSSPTAPVVSGLALETLDASNLDSLSFSFNVELAEGRSLVSTELWTDEEPDYVLVSPQGGSLGGVVFMNGGAHQIRVRVTDSQGERSEAGYSFTLNSLGTETVVLRVEDQIRAACAEDLTDCGVDVDAFVAQAIEEARSACKSDPSSCQIETGSFDPGTISAMARGDWNLYGTGRDITDLATVFADARVVWFHNGGTWEAFSTQPDVISVLNAKGIPRISKIPAGRGFWVRK</sequence>